<comment type="caution">
    <text evidence="3">The sequence shown here is derived from an EMBL/GenBank/DDBJ whole genome shotgun (WGS) entry which is preliminary data.</text>
</comment>
<keyword evidence="2" id="KW-0472">Membrane</keyword>
<accession>A0A2P2E675</accession>
<proteinExistence type="predicted"/>
<name>A0A2P2E675_9PROT</name>
<organism evidence="3 4">
    <name type="scientific">Candidatus Phycosocius bacilliformis</name>
    <dbReference type="NCBI Taxonomy" id="1445552"/>
    <lineage>
        <taxon>Bacteria</taxon>
        <taxon>Pseudomonadati</taxon>
        <taxon>Pseudomonadota</taxon>
        <taxon>Alphaproteobacteria</taxon>
        <taxon>Caulobacterales</taxon>
        <taxon>Caulobacterales incertae sedis</taxon>
        <taxon>Candidatus Phycosocius</taxon>
    </lineage>
</organism>
<dbReference type="Proteomes" id="UP000245086">
    <property type="component" value="Unassembled WGS sequence"/>
</dbReference>
<evidence type="ECO:0000313" key="4">
    <source>
        <dbReference type="Proteomes" id="UP000245086"/>
    </source>
</evidence>
<dbReference type="EMBL" id="BFBR01000001">
    <property type="protein sequence ID" value="GBF56573.1"/>
    <property type="molecule type" value="Genomic_DNA"/>
</dbReference>
<evidence type="ECO:0000313" key="3">
    <source>
        <dbReference type="EMBL" id="GBF56573.1"/>
    </source>
</evidence>
<evidence type="ECO:0000256" key="1">
    <source>
        <dbReference type="SAM" id="MobiDB-lite"/>
    </source>
</evidence>
<feature type="compositionally biased region" description="Low complexity" evidence="1">
    <location>
        <begin position="112"/>
        <end position="128"/>
    </location>
</feature>
<dbReference type="OrthoDB" id="7161229at2"/>
<dbReference type="AlphaFoldDB" id="A0A2P2E675"/>
<feature type="transmembrane region" description="Helical" evidence="2">
    <location>
        <begin position="24"/>
        <end position="44"/>
    </location>
</feature>
<keyword evidence="4" id="KW-1185">Reference proteome</keyword>
<keyword evidence="2" id="KW-1133">Transmembrane helix</keyword>
<feature type="compositionally biased region" description="Low complexity" evidence="1">
    <location>
        <begin position="183"/>
        <end position="215"/>
    </location>
</feature>
<evidence type="ECO:0000256" key="2">
    <source>
        <dbReference type="SAM" id="Phobius"/>
    </source>
</evidence>
<dbReference type="RefSeq" id="WP_108983447.1">
    <property type="nucleotide sequence ID" value="NZ_BFBR01000001.1"/>
</dbReference>
<gene>
    <name evidence="3" type="ORF">PbB2_00230</name>
</gene>
<feature type="compositionally biased region" description="Low complexity" evidence="1">
    <location>
        <begin position="156"/>
        <end position="175"/>
    </location>
</feature>
<evidence type="ECO:0008006" key="5">
    <source>
        <dbReference type="Google" id="ProtNLM"/>
    </source>
</evidence>
<keyword evidence="2" id="KW-0812">Transmembrane</keyword>
<reference evidence="3" key="1">
    <citation type="journal article" date="2018" name="Genome Announc.">
        <title>Draft Genome Sequence of "Candidatus Phycosocius bacilliformis," an Alphaproteobacterial Ectosymbiont of the Hydrocarbon-Producing Green Alga Botryococcus braunii.</title>
        <authorList>
            <person name="Tanabe Y."/>
            <person name="Yamaguchi H."/>
            <person name="Watanabe M.M."/>
        </authorList>
    </citation>
    <scope>NUCLEOTIDE SEQUENCE [LARGE SCALE GENOMIC DNA]</scope>
    <source>
        <strain evidence="3">BOTRYCO-2</strain>
    </source>
</reference>
<feature type="region of interest" description="Disordered" evidence="1">
    <location>
        <begin position="79"/>
        <end position="222"/>
    </location>
</feature>
<dbReference type="Gene3D" id="3.30.1150.10">
    <property type="match status" value="1"/>
</dbReference>
<sequence>MRASQRSPASTQTLTTHWQDSQGFGPGVAVSAVVHVGIVVLGLISWQNAPAFKPEDVIPVAIVADTPSAIGPESAAEAVRTGEETSELTVAETPLPDAAPRSEPVPTPSPAPASAQQAVTTPTPKSAPKAPPPPQPAKASTSAKPEPSPSKAALKTQAAQPAPSSAASARARTQPTPRPEPQFDFAAASAAASGADSGGRRAPQLAAAGQSARQGRAGGGTQLAGDLESALRAQIYPCWQEPSDPSPRLIVSIQIELGPDGNLVREPKLMQPTSRAGADGRLLVAIDNAMRAVRQCAPFDLPADRFNQWRQVNFSFDKRKAARP</sequence>
<protein>
    <recommendedName>
        <fullName evidence="5">TonB C-terminal domain-containing protein</fullName>
    </recommendedName>
</protein>